<gene>
    <name evidence="2" type="ORF">ACFQ16_15120</name>
</gene>
<protein>
    <submittedName>
        <fullName evidence="2">Alpha/beta fold hydrolase</fullName>
    </submittedName>
</protein>
<dbReference type="InterPro" id="IPR029058">
    <property type="entry name" value="AB_hydrolase_fold"/>
</dbReference>
<reference evidence="3" key="1">
    <citation type="journal article" date="2019" name="Int. J. Syst. Evol. Microbiol.">
        <title>The Global Catalogue of Microorganisms (GCM) 10K type strain sequencing project: providing services to taxonomists for standard genome sequencing and annotation.</title>
        <authorList>
            <consortium name="The Broad Institute Genomics Platform"/>
            <consortium name="The Broad Institute Genome Sequencing Center for Infectious Disease"/>
            <person name="Wu L."/>
            <person name="Ma J."/>
        </authorList>
    </citation>
    <scope>NUCLEOTIDE SEQUENCE [LARGE SCALE GENOMIC DNA]</scope>
    <source>
        <strain evidence="3">CCUG 56401</strain>
    </source>
</reference>
<dbReference type="InterPro" id="IPR000073">
    <property type="entry name" value="AB_hydrolase_1"/>
</dbReference>
<dbReference type="SUPFAM" id="SSF53474">
    <property type="entry name" value="alpha/beta-Hydrolases"/>
    <property type="match status" value="1"/>
</dbReference>
<evidence type="ECO:0000313" key="3">
    <source>
        <dbReference type="Proteomes" id="UP001597018"/>
    </source>
</evidence>
<keyword evidence="2" id="KW-0378">Hydrolase</keyword>
<dbReference type="PANTHER" id="PTHR43689">
    <property type="entry name" value="HYDROLASE"/>
    <property type="match status" value="1"/>
</dbReference>
<dbReference type="Pfam" id="PF12697">
    <property type="entry name" value="Abhydrolase_6"/>
    <property type="match status" value="1"/>
</dbReference>
<organism evidence="2 3">
    <name type="scientific">Saccharopolyspora rosea</name>
    <dbReference type="NCBI Taxonomy" id="524884"/>
    <lineage>
        <taxon>Bacteria</taxon>
        <taxon>Bacillati</taxon>
        <taxon>Actinomycetota</taxon>
        <taxon>Actinomycetes</taxon>
        <taxon>Pseudonocardiales</taxon>
        <taxon>Pseudonocardiaceae</taxon>
        <taxon>Saccharopolyspora</taxon>
    </lineage>
</organism>
<sequence>MQPLHVTELGDGDRAVFVHGSGSWATHEEFGFGAQRALADAHRLVLPDRRGYGASPDVERSDPARDADDIAELLGSGAHLVGHSSGGVVAMLAAVRAPRSVRSLTLVEPACFQIALDSPVVAAAVRRNREAVAAVPPELSDEDLVRLNFESAGFAAPEPTPELVRATRTALGERPAWETPVPVEPLAALDVPKLVVTGTWKIAPQAYREHGGAPLMECAAVTADRIGAKLLRVPGASHWPHSQRPDLVNAALRELWGACANLET</sequence>
<comment type="caution">
    <text evidence="2">The sequence shown here is derived from an EMBL/GenBank/DDBJ whole genome shotgun (WGS) entry which is preliminary data.</text>
</comment>
<feature type="domain" description="AB hydrolase-1" evidence="1">
    <location>
        <begin position="16"/>
        <end position="251"/>
    </location>
</feature>
<dbReference type="Gene3D" id="3.40.50.1820">
    <property type="entry name" value="alpha/beta hydrolase"/>
    <property type="match status" value="1"/>
</dbReference>
<dbReference type="PANTHER" id="PTHR43689:SF8">
    <property type="entry name" value="ALPHA_BETA-HYDROLASES SUPERFAMILY PROTEIN"/>
    <property type="match status" value="1"/>
</dbReference>
<dbReference type="GO" id="GO:0016787">
    <property type="term" value="F:hydrolase activity"/>
    <property type="evidence" value="ECO:0007669"/>
    <property type="project" value="UniProtKB-KW"/>
</dbReference>
<dbReference type="RefSeq" id="WP_345601752.1">
    <property type="nucleotide sequence ID" value="NZ_BAABLT010000048.1"/>
</dbReference>
<accession>A0ABW3FV48</accession>
<keyword evidence="3" id="KW-1185">Reference proteome</keyword>
<evidence type="ECO:0000313" key="2">
    <source>
        <dbReference type="EMBL" id="MFD0921075.1"/>
    </source>
</evidence>
<evidence type="ECO:0000259" key="1">
    <source>
        <dbReference type="Pfam" id="PF12697"/>
    </source>
</evidence>
<name>A0ABW3FV48_9PSEU</name>
<proteinExistence type="predicted"/>
<dbReference type="EMBL" id="JBHTIW010000010">
    <property type="protein sequence ID" value="MFD0921075.1"/>
    <property type="molecule type" value="Genomic_DNA"/>
</dbReference>
<dbReference type="Proteomes" id="UP001597018">
    <property type="component" value="Unassembled WGS sequence"/>
</dbReference>